<dbReference type="Pfam" id="PF02929">
    <property type="entry name" value="Bgal_small_N"/>
    <property type="match status" value="1"/>
</dbReference>
<dbReference type="InterPro" id="IPR011013">
    <property type="entry name" value="Gal_mutarotase_sf_dom"/>
</dbReference>
<dbReference type="RefSeq" id="WP_133515686.1">
    <property type="nucleotide sequence ID" value="NZ_SNWX01000022.1"/>
</dbReference>
<keyword evidence="5 8" id="KW-0378">Hydrolase</keyword>
<evidence type="ECO:0000256" key="5">
    <source>
        <dbReference type="ARBA" id="ARBA00022801"/>
    </source>
</evidence>
<dbReference type="SUPFAM" id="SSF51445">
    <property type="entry name" value="(Trans)glycosidases"/>
    <property type="match status" value="1"/>
</dbReference>
<dbReference type="InterPro" id="IPR050347">
    <property type="entry name" value="Bact_Beta-galactosidase"/>
</dbReference>
<evidence type="ECO:0000256" key="1">
    <source>
        <dbReference type="ARBA" id="ARBA00001412"/>
    </source>
</evidence>
<dbReference type="FunFam" id="3.20.20.80:FF:000018">
    <property type="entry name" value="Beta-galactosidase"/>
    <property type="match status" value="1"/>
</dbReference>
<dbReference type="Proteomes" id="UP000295064">
    <property type="component" value="Unassembled WGS sequence"/>
</dbReference>
<evidence type="ECO:0000313" key="10">
    <source>
        <dbReference type="EMBL" id="TDO84345.1"/>
    </source>
</evidence>
<keyword evidence="6 8" id="KW-0326">Glycosidase</keyword>
<dbReference type="InterPro" id="IPR036156">
    <property type="entry name" value="Beta-gal/glucu_dom_sf"/>
</dbReference>
<dbReference type="InterPro" id="IPR006101">
    <property type="entry name" value="Glyco_hydro_2"/>
</dbReference>
<dbReference type="PANTHER" id="PTHR46323:SF2">
    <property type="entry name" value="BETA-GALACTOSIDASE"/>
    <property type="match status" value="1"/>
</dbReference>
<dbReference type="GO" id="GO:0005990">
    <property type="term" value="P:lactose catabolic process"/>
    <property type="evidence" value="ECO:0007669"/>
    <property type="project" value="TreeGrafter"/>
</dbReference>
<dbReference type="PROSITE" id="PS00719">
    <property type="entry name" value="GLYCOSYL_HYDROL_F2_1"/>
    <property type="match status" value="1"/>
</dbReference>
<evidence type="ECO:0000256" key="4">
    <source>
        <dbReference type="ARBA" id="ARBA00013303"/>
    </source>
</evidence>
<dbReference type="InterPro" id="IPR023232">
    <property type="entry name" value="Glyco_hydro_2_AS"/>
</dbReference>
<evidence type="ECO:0000256" key="6">
    <source>
        <dbReference type="ARBA" id="ARBA00023295"/>
    </source>
</evidence>
<dbReference type="InterPro" id="IPR006102">
    <property type="entry name" value="Ig-like_GH2"/>
</dbReference>
<dbReference type="AlphaFoldDB" id="A0A4R6LLV6"/>
<name>A0A4R6LLV6_9FIRM</name>
<dbReference type="SUPFAM" id="SSF49785">
    <property type="entry name" value="Galactose-binding domain-like"/>
    <property type="match status" value="1"/>
</dbReference>
<organism evidence="10 11">
    <name type="scientific">Halanaerobium saccharolyticum</name>
    <dbReference type="NCBI Taxonomy" id="43595"/>
    <lineage>
        <taxon>Bacteria</taxon>
        <taxon>Bacillati</taxon>
        <taxon>Bacillota</taxon>
        <taxon>Clostridia</taxon>
        <taxon>Halanaerobiales</taxon>
        <taxon>Halanaerobiaceae</taxon>
        <taxon>Halanaerobium</taxon>
    </lineage>
</organism>
<dbReference type="SUPFAM" id="SSF74650">
    <property type="entry name" value="Galactose mutarotase-like"/>
    <property type="match status" value="1"/>
</dbReference>
<feature type="domain" description="Beta galactosidase small chain/" evidence="9">
    <location>
        <begin position="716"/>
        <end position="989"/>
    </location>
</feature>
<proteinExistence type="inferred from homology"/>
<dbReference type="Gene3D" id="2.60.120.260">
    <property type="entry name" value="Galactose-binding domain-like"/>
    <property type="match status" value="1"/>
</dbReference>
<sequence length="991" mass="114912">MLNEFFNDLNILEKNRLPARSYFKRSVKNLNGVWDFKFFDSPRRIDKDLLFSEVNQSWEEINVPSCWQLEGYDQMHYTDLYYQFPLNPPEVPVVNPTGVYRRDFYLNDDLKEKEAVLRFHGVDSAFDLYLNGEYIGYSQGSRMISEFQVENYLKEENELVVVVYKWSDGSYLEDQDMWWFSGIFRDVELEITDRVNIWDYKFESDFDAEYKKAEACLAVKLNGTELVETEGWQLKVSISTENKELTAAELALSAEAEIKFKDLDVKKWTAESPNLYDLKFAIYDNKGHLRDSVEDKIGFRKIEIKNGRILLNGKQLMFRGVNRHEFNQDTGRTITKEEMLKDVMMMKKYNINAVRTAHYPDLPYFYELCDQYGLYVIDEADLECHGFELTSDYKMITADQSWEKAFVDRMKRLVERDKNRASVIIWSLGNESEYGSNFAAMADYAKKVDPTRPLHYEGDKNVQSTDIYSTMYSSVEQLIEIGSNSENTKPHLHCEYAHAMGNGPGGLKDYWDVYEKYDRLHGGFVWEWIDHGIRSTDESGKVFYKYGGDYGDRPHNGNFNLDGLLFPNRTPSPALKELKKVVEPVSVEAVDLEEGIFKVKNKYDFISLADYQLEWKVKSEGETIADASLSLKGIEAGKTRDFKIDLNRINFAGSAEAYYIYFTVRLIQDRNWAEAGHIITRGGFELKNAKAVTGKNKSAAAAGEEILTAESFDKLTIKTAEAEIIFDKVTGHLESYSYQGEELLLDGPSFSCWRAPIDNDMYILKEWKEKYFLNLMQEYNQNFSWMQKGEAVLINTESVFGAPNQEWFYELQTEYIIDHQGGVDLKISGKLNDPAGSMKTMLPRIGFDYQLVPGFKNFKWLGRGPHENYSDSKESALVDLYQLKLEDLYTPYPFPQANGNRSDLSWLELSGGERKIKFSGSKKFNFSAHQYSEEDFEKAEHLNELQKQDRVFLKLDYRQNGLGSNSCGPEQMREHRLNAVNFIFDLKMEVK</sequence>
<dbReference type="PANTHER" id="PTHR46323">
    <property type="entry name" value="BETA-GALACTOSIDASE"/>
    <property type="match status" value="1"/>
</dbReference>
<dbReference type="Pfam" id="PF02837">
    <property type="entry name" value="Glyco_hydro_2_N"/>
    <property type="match status" value="1"/>
</dbReference>
<comment type="caution">
    <text evidence="10">The sequence shown here is derived from an EMBL/GenBank/DDBJ whole genome shotgun (WGS) entry which is preliminary data.</text>
</comment>
<evidence type="ECO:0000256" key="7">
    <source>
        <dbReference type="ARBA" id="ARBA00032230"/>
    </source>
</evidence>
<dbReference type="InterPro" id="IPR006104">
    <property type="entry name" value="Glyco_hydro_2_N"/>
</dbReference>
<dbReference type="PROSITE" id="PS00608">
    <property type="entry name" value="GLYCOSYL_HYDROL_F2_2"/>
    <property type="match status" value="1"/>
</dbReference>
<protein>
    <recommendedName>
        <fullName evidence="4 8">Beta-galactosidase</fullName>
        <ecNumber evidence="3 8">3.2.1.23</ecNumber>
    </recommendedName>
    <alternativeName>
        <fullName evidence="7 8">Lactase</fullName>
    </alternativeName>
</protein>
<evidence type="ECO:0000259" key="9">
    <source>
        <dbReference type="SMART" id="SM01038"/>
    </source>
</evidence>
<dbReference type="Pfam" id="PF02836">
    <property type="entry name" value="Glyco_hydro_2_C"/>
    <property type="match status" value="1"/>
</dbReference>
<dbReference type="InterPro" id="IPR013783">
    <property type="entry name" value="Ig-like_fold"/>
</dbReference>
<dbReference type="InterPro" id="IPR032312">
    <property type="entry name" value="LacZ_4"/>
</dbReference>
<evidence type="ECO:0000256" key="3">
    <source>
        <dbReference type="ARBA" id="ARBA00012756"/>
    </source>
</evidence>
<accession>A0A4R6LLV6</accession>
<dbReference type="InterPro" id="IPR014718">
    <property type="entry name" value="GH-type_carb-bd"/>
</dbReference>
<dbReference type="EC" id="3.2.1.23" evidence="3 8"/>
<dbReference type="GO" id="GO:0030246">
    <property type="term" value="F:carbohydrate binding"/>
    <property type="evidence" value="ECO:0007669"/>
    <property type="project" value="InterPro"/>
</dbReference>
<dbReference type="PRINTS" id="PR00132">
    <property type="entry name" value="GLHYDRLASE2"/>
</dbReference>
<dbReference type="InterPro" id="IPR004199">
    <property type="entry name" value="B-gal_small/dom_5"/>
</dbReference>
<dbReference type="InterPro" id="IPR008979">
    <property type="entry name" value="Galactose-bd-like_sf"/>
</dbReference>
<dbReference type="SUPFAM" id="SSF49303">
    <property type="entry name" value="beta-Galactosidase/glucuronidase domain"/>
    <property type="match status" value="2"/>
</dbReference>
<dbReference type="Gene3D" id="2.70.98.10">
    <property type="match status" value="1"/>
</dbReference>
<comment type="similarity">
    <text evidence="2 8">Belongs to the glycosyl hydrolase 2 family.</text>
</comment>
<dbReference type="InterPro" id="IPR006103">
    <property type="entry name" value="Glyco_hydro_2_cat"/>
</dbReference>
<dbReference type="Gene3D" id="2.60.40.10">
    <property type="entry name" value="Immunoglobulins"/>
    <property type="match status" value="2"/>
</dbReference>
<dbReference type="Pfam" id="PF16353">
    <property type="entry name" value="LacZ_4"/>
    <property type="match status" value="1"/>
</dbReference>
<dbReference type="GO" id="GO:0004565">
    <property type="term" value="F:beta-galactosidase activity"/>
    <property type="evidence" value="ECO:0007669"/>
    <property type="project" value="UniProtKB-EC"/>
</dbReference>
<dbReference type="InterPro" id="IPR017853">
    <property type="entry name" value="GH"/>
</dbReference>
<dbReference type="OrthoDB" id="9762066at2"/>
<dbReference type="Pfam" id="PF00703">
    <property type="entry name" value="Glyco_hydro_2"/>
    <property type="match status" value="1"/>
</dbReference>
<comment type="catalytic activity">
    <reaction evidence="1 8">
        <text>Hydrolysis of terminal non-reducing beta-D-galactose residues in beta-D-galactosides.</text>
        <dbReference type="EC" id="3.2.1.23"/>
    </reaction>
</comment>
<gene>
    <name evidence="10" type="ORF">DFR79_12223</name>
</gene>
<dbReference type="EMBL" id="SNWX01000022">
    <property type="protein sequence ID" value="TDO84345.1"/>
    <property type="molecule type" value="Genomic_DNA"/>
</dbReference>
<evidence type="ECO:0000313" key="11">
    <source>
        <dbReference type="Proteomes" id="UP000295064"/>
    </source>
</evidence>
<dbReference type="Gene3D" id="3.20.20.80">
    <property type="entry name" value="Glycosidases"/>
    <property type="match status" value="1"/>
</dbReference>
<dbReference type="GO" id="GO:0009341">
    <property type="term" value="C:beta-galactosidase complex"/>
    <property type="evidence" value="ECO:0007669"/>
    <property type="project" value="InterPro"/>
</dbReference>
<evidence type="ECO:0000256" key="8">
    <source>
        <dbReference type="RuleBase" id="RU361154"/>
    </source>
</evidence>
<dbReference type="SMART" id="SM01038">
    <property type="entry name" value="Bgal_small_N"/>
    <property type="match status" value="1"/>
</dbReference>
<dbReference type="InterPro" id="IPR023230">
    <property type="entry name" value="Glyco_hydro_2_CS"/>
</dbReference>
<reference evidence="10 11" key="1">
    <citation type="submission" date="2019-03" db="EMBL/GenBank/DDBJ databases">
        <title>Subsurface microbial communities from deep shales in Ohio and West Virginia, USA.</title>
        <authorList>
            <person name="Wrighton K."/>
        </authorList>
    </citation>
    <scope>NUCLEOTIDE SEQUENCE [LARGE SCALE GENOMIC DNA]</scope>
    <source>
        <strain evidence="10 11">MA284_T2</strain>
    </source>
</reference>
<evidence type="ECO:0000256" key="2">
    <source>
        <dbReference type="ARBA" id="ARBA00007401"/>
    </source>
</evidence>